<keyword evidence="7" id="KW-1185">Reference proteome</keyword>
<accession>A0ABT8SY71</accession>
<proteinExistence type="inferred from homology"/>
<evidence type="ECO:0000256" key="3">
    <source>
        <dbReference type="ARBA" id="ARBA00020071"/>
    </source>
</evidence>
<evidence type="ECO:0000256" key="4">
    <source>
        <dbReference type="ARBA" id="ARBA00032976"/>
    </source>
</evidence>
<dbReference type="CDD" id="cd10928">
    <property type="entry name" value="CE4_u4"/>
    <property type="match status" value="1"/>
</dbReference>
<feature type="domain" description="NodB homology" evidence="5">
    <location>
        <begin position="27"/>
        <end position="149"/>
    </location>
</feature>
<dbReference type="InterPro" id="IPR049591">
    <property type="entry name" value="CE4_u4-like"/>
</dbReference>
<name>A0ABT8SY71_9HYPH</name>
<evidence type="ECO:0000256" key="2">
    <source>
        <dbReference type="ARBA" id="ARBA00010973"/>
    </source>
</evidence>
<protein>
    <recommendedName>
        <fullName evidence="3">Chitooligosaccharide deacetylase</fullName>
    </recommendedName>
    <alternativeName>
        <fullName evidence="4">Nodulation protein B</fullName>
    </alternativeName>
</protein>
<dbReference type="Proteomes" id="UP001169006">
    <property type="component" value="Unassembled WGS sequence"/>
</dbReference>
<evidence type="ECO:0000313" key="6">
    <source>
        <dbReference type="EMBL" id="MDO1582921.1"/>
    </source>
</evidence>
<comment type="similarity">
    <text evidence="2">Belongs to the polysaccharide deacetylase family.</text>
</comment>
<evidence type="ECO:0000313" key="7">
    <source>
        <dbReference type="Proteomes" id="UP001169006"/>
    </source>
</evidence>
<dbReference type="Pfam" id="PF01522">
    <property type="entry name" value="Polysacc_deac_1"/>
    <property type="match status" value="1"/>
</dbReference>
<comment type="caution">
    <text evidence="6">The sequence shown here is derived from an EMBL/GenBank/DDBJ whole genome shotgun (WGS) entry which is preliminary data.</text>
</comment>
<dbReference type="InterPro" id="IPR002509">
    <property type="entry name" value="NODB_dom"/>
</dbReference>
<dbReference type="Gene3D" id="3.20.20.370">
    <property type="entry name" value="Glycoside hydrolase/deacetylase"/>
    <property type="match status" value="1"/>
</dbReference>
<gene>
    <name evidence="6" type="ORF">Q2T52_12590</name>
</gene>
<dbReference type="RefSeq" id="WP_302077083.1">
    <property type="nucleotide sequence ID" value="NZ_JAUKWQ010000003.1"/>
</dbReference>
<dbReference type="EMBL" id="JAUKWQ010000003">
    <property type="protein sequence ID" value="MDO1582921.1"/>
    <property type="molecule type" value="Genomic_DNA"/>
</dbReference>
<evidence type="ECO:0000256" key="1">
    <source>
        <dbReference type="ARBA" id="ARBA00003236"/>
    </source>
</evidence>
<dbReference type="InterPro" id="IPR011330">
    <property type="entry name" value="Glyco_hydro/deAcase_b/a-brl"/>
</dbReference>
<evidence type="ECO:0000259" key="5">
    <source>
        <dbReference type="Pfam" id="PF01522"/>
    </source>
</evidence>
<reference evidence="6" key="2">
    <citation type="submission" date="2023-07" db="EMBL/GenBank/DDBJ databases">
        <authorList>
            <person name="Sun H."/>
        </authorList>
    </citation>
    <scope>NUCLEOTIDE SEQUENCE</scope>
    <source>
        <strain evidence="6">05753</strain>
    </source>
</reference>
<dbReference type="SUPFAM" id="SSF88713">
    <property type="entry name" value="Glycoside hydrolase/deacetylase"/>
    <property type="match status" value="1"/>
</dbReference>
<organism evidence="6 7">
    <name type="scientific">Rhizobium oryzicola</name>
    <dbReference type="NCBI Taxonomy" id="1232668"/>
    <lineage>
        <taxon>Bacteria</taxon>
        <taxon>Pseudomonadati</taxon>
        <taxon>Pseudomonadota</taxon>
        <taxon>Alphaproteobacteria</taxon>
        <taxon>Hyphomicrobiales</taxon>
        <taxon>Rhizobiaceae</taxon>
        <taxon>Rhizobium/Agrobacterium group</taxon>
        <taxon>Rhizobium</taxon>
    </lineage>
</organism>
<sequence length="242" mass="27235">MSEQQFLATLEKAQRNGRIVSLWLRDDDAVEPTDALEMLLTLTATHAVPLTLAVIPEHTGQALAERLDRESHLTVTVHGWSHHNYAPSSEKKQELGLHRPLDQVLRELAAGRQKLAELHGTRFTPTLVPPWNRIAPTVVKQLQEIGYEALSVFGREKSGPLPLLNTHLDIMDWHGTRGGRDADVLFAELAGLISQPDPLKAIGVLTHHLVHDEKAWWFLERLFALTADHPACRWQRSETLLL</sequence>
<comment type="function">
    <text evidence="1">Is involved in generating a small heat-stable compound (Nod), an acylated oligomer of N-acetylglucosamine, that stimulates mitosis in various plant protoplasts.</text>
</comment>
<reference evidence="6" key="1">
    <citation type="journal article" date="2015" name="Int. J. Syst. Evol. Microbiol.">
        <title>Rhizobium oryzicola sp. nov., potential plant-growth-promoting endophytic bacteria isolated from rice roots.</title>
        <authorList>
            <person name="Zhang X.X."/>
            <person name="Gao J.S."/>
            <person name="Cao Y.H."/>
            <person name="Sheirdil R.A."/>
            <person name="Wang X.C."/>
            <person name="Zhang L."/>
        </authorList>
    </citation>
    <scope>NUCLEOTIDE SEQUENCE</scope>
    <source>
        <strain evidence="6">05753</strain>
    </source>
</reference>